<dbReference type="RefSeq" id="WP_344170040.1">
    <property type="nucleotide sequence ID" value="NZ_BAAANC010000001.1"/>
</dbReference>
<proteinExistence type="predicted"/>
<organism evidence="3 4">
    <name type="scientific">Kribbella lupini</name>
    <dbReference type="NCBI Taxonomy" id="291602"/>
    <lineage>
        <taxon>Bacteria</taxon>
        <taxon>Bacillati</taxon>
        <taxon>Actinomycetota</taxon>
        <taxon>Actinomycetes</taxon>
        <taxon>Propionibacteriales</taxon>
        <taxon>Kribbellaceae</taxon>
        <taxon>Kribbella</taxon>
    </lineage>
</organism>
<dbReference type="EMBL" id="BAAANC010000001">
    <property type="protein sequence ID" value="GAA1513903.1"/>
    <property type="molecule type" value="Genomic_DNA"/>
</dbReference>
<evidence type="ECO:0000256" key="2">
    <source>
        <dbReference type="SAM" id="Phobius"/>
    </source>
</evidence>
<keyword evidence="2" id="KW-0812">Transmembrane</keyword>
<gene>
    <name evidence="3" type="ORF">GCM10009741_10100</name>
</gene>
<reference evidence="3 4" key="1">
    <citation type="journal article" date="2019" name="Int. J. Syst. Evol. Microbiol.">
        <title>The Global Catalogue of Microorganisms (GCM) 10K type strain sequencing project: providing services to taxonomists for standard genome sequencing and annotation.</title>
        <authorList>
            <consortium name="The Broad Institute Genomics Platform"/>
            <consortium name="The Broad Institute Genome Sequencing Center for Infectious Disease"/>
            <person name="Wu L."/>
            <person name="Ma J."/>
        </authorList>
    </citation>
    <scope>NUCLEOTIDE SEQUENCE [LARGE SCALE GENOMIC DNA]</scope>
    <source>
        <strain evidence="3 4">JCM 14303</strain>
    </source>
</reference>
<evidence type="ECO:0000313" key="3">
    <source>
        <dbReference type="EMBL" id="GAA1513903.1"/>
    </source>
</evidence>
<keyword evidence="2" id="KW-1133">Transmembrane helix</keyword>
<keyword evidence="2" id="KW-0472">Membrane</keyword>
<accession>A0ABN2A8T1</accession>
<dbReference type="Proteomes" id="UP001500363">
    <property type="component" value="Unassembled WGS sequence"/>
</dbReference>
<evidence type="ECO:0000313" key="4">
    <source>
        <dbReference type="Proteomes" id="UP001500363"/>
    </source>
</evidence>
<name>A0ABN2A8T1_9ACTN</name>
<sequence>MAELRTELLVEYVDEQTPEQAPPFTGVERGARRRKRQRNLLAVATVVAVATVATVVTQDVQRGAEPSAPVGTPTTSVLDDGPPPAQFKFGNTLMLLQKEIPVTAVRPLPGSPSVLQVEAPRSSGSGEGCYPHTMVRILDQDATKVRIAAYRYVVAPDEPAGGECFKSQAGPVKVELDLRTAIGTRRIVAGTTGERVLLN</sequence>
<protein>
    <submittedName>
        <fullName evidence="3">Uncharacterized protein</fullName>
    </submittedName>
</protein>
<comment type="caution">
    <text evidence="3">The sequence shown here is derived from an EMBL/GenBank/DDBJ whole genome shotgun (WGS) entry which is preliminary data.</text>
</comment>
<feature type="region of interest" description="Disordered" evidence="1">
    <location>
        <begin position="61"/>
        <end position="83"/>
    </location>
</feature>
<keyword evidence="4" id="KW-1185">Reference proteome</keyword>
<evidence type="ECO:0000256" key="1">
    <source>
        <dbReference type="SAM" id="MobiDB-lite"/>
    </source>
</evidence>
<feature type="transmembrane region" description="Helical" evidence="2">
    <location>
        <begin position="39"/>
        <end position="57"/>
    </location>
</feature>